<accession>A0A6M3JK15</accession>
<protein>
    <submittedName>
        <fullName evidence="1">Uncharacterized protein</fullName>
    </submittedName>
</protein>
<name>A0A6M3JK15_9ZZZZ</name>
<dbReference type="AlphaFoldDB" id="A0A6M3JK15"/>
<evidence type="ECO:0000313" key="2">
    <source>
        <dbReference type="EMBL" id="QJA91000.1"/>
    </source>
</evidence>
<reference evidence="1" key="1">
    <citation type="submission" date="2020-03" db="EMBL/GenBank/DDBJ databases">
        <title>The deep terrestrial virosphere.</title>
        <authorList>
            <person name="Holmfeldt K."/>
            <person name="Nilsson E."/>
            <person name="Simone D."/>
            <person name="Lopez-Fernandez M."/>
            <person name="Wu X."/>
            <person name="de Brujin I."/>
            <person name="Lundin D."/>
            <person name="Andersson A."/>
            <person name="Bertilsson S."/>
            <person name="Dopson M."/>
        </authorList>
    </citation>
    <scope>NUCLEOTIDE SEQUENCE</scope>
    <source>
        <strain evidence="1">MM415A03939</strain>
        <strain evidence="2">MM415B03501</strain>
    </source>
</reference>
<organism evidence="1">
    <name type="scientific">viral metagenome</name>
    <dbReference type="NCBI Taxonomy" id="1070528"/>
    <lineage>
        <taxon>unclassified sequences</taxon>
        <taxon>metagenomes</taxon>
        <taxon>organismal metagenomes</taxon>
    </lineage>
</organism>
<evidence type="ECO:0000313" key="1">
    <source>
        <dbReference type="EMBL" id="QJA70150.1"/>
    </source>
</evidence>
<dbReference type="EMBL" id="MT142953">
    <property type="protein sequence ID" value="QJA91000.1"/>
    <property type="molecule type" value="Genomic_DNA"/>
</dbReference>
<sequence length="108" mass="12787">MKIFPEHLKKTDVEVGTVIYRTVSGHLEYCRPIGYYIQKLEITTIVDDGNFHGFYCKNRDGRYFKFNFDNNNNFLTNEAAKKHLDYRIQVDINRQKDWLDLTRGATCS</sequence>
<gene>
    <name evidence="1" type="ORF">MM415A03939_0006</name>
    <name evidence="2" type="ORF">MM415B03501_0018</name>
</gene>
<dbReference type="EMBL" id="MT141768">
    <property type="protein sequence ID" value="QJA70150.1"/>
    <property type="molecule type" value="Genomic_DNA"/>
</dbReference>
<proteinExistence type="predicted"/>